<feature type="compositionally biased region" description="Basic and acidic residues" evidence="1">
    <location>
        <begin position="1"/>
        <end position="18"/>
    </location>
</feature>
<gene>
    <name evidence="2" type="ORF">BST30_21285</name>
</gene>
<name>A0A1X0FI06_MYCNT</name>
<feature type="region of interest" description="Disordered" evidence="1">
    <location>
        <begin position="1"/>
        <end position="41"/>
    </location>
</feature>
<comment type="caution">
    <text evidence="2">The sequence shown here is derived from an EMBL/GenBank/DDBJ whole genome shotgun (WGS) entry which is preliminary data.</text>
</comment>
<dbReference type="AlphaFoldDB" id="A0A1X0FI06"/>
<dbReference type="Proteomes" id="UP000192760">
    <property type="component" value="Unassembled WGS sequence"/>
</dbReference>
<proteinExistence type="predicted"/>
<accession>A0A1X0FI06</accession>
<organism evidence="2 3">
    <name type="scientific">Mycobacterium mantenii</name>
    <dbReference type="NCBI Taxonomy" id="560555"/>
    <lineage>
        <taxon>Bacteria</taxon>
        <taxon>Bacillati</taxon>
        <taxon>Actinomycetota</taxon>
        <taxon>Actinomycetes</taxon>
        <taxon>Mycobacteriales</taxon>
        <taxon>Mycobacteriaceae</taxon>
        <taxon>Mycobacterium</taxon>
        <taxon>Mycobacterium avium complex (MAC)</taxon>
    </lineage>
</organism>
<evidence type="ECO:0000313" key="2">
    <source>
        <dbReference type="EMBL" id="ORB01437.1"/>
    </source>
</evidence>
<evidence type="ECO:0000256" key="1">
    <source>
        <dbReference type="SAM" id="MobiDB-lite"/>
    </source>
</evidence>
<sequence>MPHVRPADPGRPFPHDQRWPSPSNPAPLSQPGFTRRSRYVAEPRRDRLRRYRQRAIEAVGYGTPGGPWLDVGVAVHAGVAYVGNVGEAVVDEMTAHMHGAR</sequence>
<reference evidence="2 3" key="1">
    <citation type="submission" date="2017-02" db="EMBL/GenBank/DDBJ databases">
        <title>The new phylogeny of genus Mycobacterium.</title>
        <authorList>
            <person name="Tortoli E."/>
            <person name="Trovato A."/>
            <person name="Cirillo D.M."/>
        </authorList>
    </citation>
    <scope>NUCLEOTIDE SEQUENCE [LARGE SCALE GENOMIC DNA]</scope>
    <source>
        <strain evidence="2 3">DSM 45255</strain>
    </source>
</reference>
<dbReference type="STRING" id="560555.BST30_21285"/>
<dbReference type="EMBL" id="MVHW01000030">
    <property type="protein sequence ID" value="ORB01437.1"/>
    <property type="molecule type" value="Genomic_DNA"/>
</dbReference>
<evidence type="ECO:0000313" key="3">
    <source>
        <dbReference type="Proteomes" id="UP000192760"/>
    </source>
</evidence>
<protein>
    <submittedName>
        <fullName evidence="2">Uncharacterized protein</fullName>
    </submittedName>
</protein>